<evidence type="ECO:0000313" key="2">
    <source>
        <dbReference type="Proteomes" id="UP000830055"/>
    </source>
</evidence>
<evidence type="ECO:0000313" key="1">
    <source>
        <dbReference type="EMBL" id="BDD88690.1"/>
    </source>
</evidence>
<evidence type="ECO:0008006" key="3">
    <source>
        <dbReference type="Google" id="ProtNLM"/>
    </source>
</evidence>
<accession>A0ABN6M8N8</accession>
<dbReference type="Proteomes" id="UP000830055">
    <property type="component" value="Chromosome"/>
</dbReference>
<keyword evidence="2" id="KW-1185">Reference proteome</keyword>
<sequence length="143" mass="15339">MERMLKVGLVVVGVLFGVVCSLLWAADGWAAQYEVSFSYAADPEAPPAGFALYRLAGDERVTVVADIGPDQRSFFVELPDPDPLRCDSYFMAALFGADGVNGPYSRAYPLCPAYDLPAGSEVRISGTAVIDLVFRRVDVPGGE</sequence>
<dbReference type="EMBL" id="AP025516">
    <property type="protein sequence ID" value="BDD88690.1"/>
    <property type="molecule type" value="Genomic_DNA"/>
</dbReference>
<organism evidence="1 2">
    <name type="scientific">Desulfofustis limnaeus</name>
    <dbReference type="NCBI Taxonomy" id="2740163"/>
    <lineage>
        <taxon>Bacteria</taxon>
        <taxon>Pseudomonadati</taxon>
        <taxon>Thermodesulfobacteriota</taxon>
        <taxon>Desulfobulbia</taxon>
        <taxon>Desulfobulbales</taxon>
        <taxon>Desulfocapsaceae</taxon>
        <taxon>Desulfofustis</taxon>
    </lineage>
</organism>
<proteinExistence type="predicted"/>
<name>A0ABN6M8N8_9BACT</name>
<gene>
    <name evidence="1" type="ORF">DPPLL_30550</name>
</gene>
<protein>
    <recommendedName>
        <fullName evidence="3">Rieske domain-containing protein</fullName>
    </recommendedName>
</protein>
<reference evidence="1 2" key="1">
    <citation type="submission" date="2022-01" db="EMBL/GenBank/DDBJ databases">
        <title>Desulfofustis limnae sp. nov., a novel mesophilic sulfate-reducing bacterium isolated from marsh soil.</title>
        <authorList>
            <person name="Watanabe M."/>
            <person name="Takahashi A."/>
            <person name="Kojima H."/>
            <person name="Fukui M."/>
        </authorList>
    </citation>
    <scope>NUCLEOTIDE SEQUENCE [LARGE SCALE GENOMIC DNA]</scope>
    <source>
        <strain evidence="1 2">PPLL</strain>
    </source>
</reference>